<name>A0A1F6Y404_9BACT</name>
<evidence type="ECO:0000313" key="2">
    <source>
        <dbReference type="EMBL" id="OGJ01111.1"/>
    </source>
</evidence>
<evidence type="ECO:0000313" key="3">
    <source>
        <dbReference type="Proteomes" id="UP000177693"/>
    </source>
</evidence>
<dbReference type="EMBL" id="MFVL01000023">
    <property type="protein sequence ID" value="OGJ01111.1"/>
    <property type="molecule type" value="Genomic_DNA"/>
</dbReference>
<gene>
    <name evidence="2" type="ORF">A3I23_02380</name>
</gene>
<comment type="caution">
    <text evidence="2">The sequence shown here is derived from an EMBL/GenBank/DDBJ whole genome shotgun (WGS) entry which is preliminary data.</text>
</comment>
<organism evidence="2 3">
    <name type="scientific">Candidatus Nomurabacteria bacterium RIFCSPLOWO2_02_FULL_40_67</name>
    <dbReference type="NCBI Taxonomy" id="1801787"/>
    <lineage>
        <taxon>Bacteria</taxon>
        <taxon>Candidatus Nomuraibacteriota</taxon>
    </lineage>
</organism>
<accession>A0A1F6Y404</accession>
<feature type="region of interest" description="Disordered" evidence="1">
    <location>
        <begin position="206"/>
        <end position="235"/>
    </location>
</feature>
<dbReference type="Proteomes" id="UP000177693">
    <property type="component" value="Unassembled WGS sequence"/>
</dbReference>
<dbReference type="AlphaFoldDB" id="A0A1F6Y404"/>
<reference evidence="2 3" key="1">
    <citation type="journal article" date="2016" name="Nat. Commun.">
        <title>Thousands of microbial genomes shed light on interconnected biogeochemical processes in an aquifer system.</title>
        <authorList>
            <person name="Anantharaman K."/>
            <person name="Brown C.T."/>
            <person name="Hug L.A."/>
            <person name="Sharon I."/>
            <person name="Castelle C.J."/>
            <person name="Probst A.J."/>
            <person name="Thomas B.C."/>
            <person name="Singh A."/>
            <person name="Wilkins M.J."/>
            <person name="Karaoz U."/>
            <person name="Brodie E.L."/>
            <person name="Williams K.H."/>
            <person name="Hubbard S.S."/>
            <person name="Banfield J.F."/>
        </authorList>
    </citation>
    <scope>NUCLEOTIDE SEQUENCE [LARGE SCALE GENOMIC DNA]</scope>
</reference>
<evidence type="ECO:0000256" key="1">
    <source>
        <dbReference type="SAM" id="MobiDB-lite"/>
    </source>
</evidence>
<proteinExistence type="predicted"/>
<protein>
    <submittedName>
        <fullName evidence="2">Uncharacterized protein</fullName>
    </submittedName>
</protein>
<sequence>MVNDTVDLLEIKIQEAKASLPTETVNAIAVVDWKTAILSLRSKYGYTFEQLGDLELETELLLCGLTSAENYPKELMNRIKISETATNELVNEMNNLVFKKIREELIKNTERKKIFVKSSPPLLSEEGAGGGDSKERANTEIHTDTHVLKSAGIEIIHDLSAVPSAQLMQTGKLEIERAHPILTQKLSSTVQTPVVKTEHAIENITRTSSEIKEPVSETPKSYPKNADPYRLPPEA</sequence>